<dbReference type="PANTHER" id="PTHR42973:SF39">
    <property type="entry name" value="FAD-BINDING PCMH-TYPE DOMAIN-CONTAINING PROTEIN"/>
    <property type="match status" value="1"/>
</dbReference>
<evidence type="ECO:0000256" key="4">
    <source>
        <dbReference type="ARBA" id="ARBA00022827"/>
    </source>
</evidence>
<dbReference type="PROSITE" id="PS51387">
    <property type="entry name" value="FAD_PCMH"/>
    <property type="match status" value="1"/>
</dbReference>
<comment type="cofactor">
    <cofactor evidence="1">
        <name>FAD</name>
        <dbReference type="ChEBI" id="CHEBI:57692"/>
    </cofactor>
</comment>
<name>A0ABV8HJC7_9ACTN</name>
<dbReference type="Gene3D" id="3.40.462.20">
    <property type="match status" value="1"/>
</dbReference>
<dbReference type="RefSeq" id="WP_386427268.1">
    <property type="nucleotide sequence ID" value="NZ_JBHSBB010000007.1"/>
</dbReference>
<dbReference type="InterPro" id="IPR016166">
    <property type="entry name" value="FAD-bd_PCMH"/>
</dbReference>
<dbReference type="SUPFAM" id="SSF55103">
    <property type="entry name" value="FAD-linked oxidases, C-terminal domain"/>
    <property type="match status" value="1"/>
</dbReference>
<dbReference type="InterPro" id="IPR050416">
    <property type="entry name" value="FAD-linked_Oxidoreductase"/>
</dbReference>
<sequence length="469" mass="48779">MAAVAGGGAGGSAGASEADWGRLAKSVTGRLLRPGDAGFQDGSAPFNRRYTRTVPTGVLNAADVADVRQAVRWARETGVPIVPRGGGHSYGGYSVNSGLVLNLQALGSVTVDGSTGLVVTGGGALTEAVYTAVAPHQAVFPLGNGATVGVAGLALGGGSAATSRALGLTADTMVRTEIITADGESLVCDAEHNTDLFWACRGGGGGNFGVNVSFTFQAVPIADVSTFLLLWEGPDALKVFEVAQEVMRRAPDAFSARLGASRSAGTGITVSAIGLHLGPSAELRELLDPLLAVARPFREDIADRTFWEGKDYLAHETSAGAFAVRTHFAAEPLPPQAVATALEQLDRWPGGGNPDGCGMALFGWGGAINRVDPGSTAFPHRDAHYLVSLDTSWGEQDSPALVEANLRWLTDLHDSLTPWTTGGSYLNFADPDLADWRTAYYGANYDRLLAVKRRVDPDGLFTFPQGIGA</sequence>
<dbReference type="InterPro" id="IPR016164">
    <property type="entry name" value="FAD-linked_Oxase-like_C"/>
</dbReference>
<accession>A0ABV8HJC7</accession>
<dbReference type="InterPro" id="IPR006094">
    <property type="entry name" value="Oxid_FAD_bind_N"/>
</dbReference>
<keyword evidence="8" id="KW-1185">Reference proteome</keyword>
<dbReference type="Gene3D" id="3.30.43.10">
    <property type="entry name" value="Uridine Diphospho-n-acetylenolpyruvylglucosamine Reductase, domain 2"/>
    <property type="match status" value="1"/>
</dbReference>
<dbReference type="InterPro" id="IPR036318">
    <property type="entry name" value="FAD-bd_PCMH-like_sf"/>
</dbReference>
<dbReference type="InterPro" id="IPR006093">
    <property type="entry name" value="Oxy_OxRdtase_FAD_BS"/>
</dbReference>
<evidence type="ECO:0000256" key="2">
    <source>
        <dbReference type="ARBA" id="ARBA00005466"/>
    </source>
</evidence>
<keyword evidence="5" id="KW-0560">Oxidoreductase</keyword>
<dbReference type="Pfam" id="PF01565">
    <property type="entry name" value="FAD_binding_4"/>
    <property type="match status" value="1"/>
</dbReference>
<protein>
    <submittedName>
        <fullName evidence="7">FAD-binding oxidoreductase</fullName>
    </submittedName>
</protein>
<evidence type="ECO:0000256" key="5">
    <source>
        <dbReference type="ARBA" id="ARBA00023002"/>
    </source>
</evidence>
<reference evidence="8" key="1">
    <citation type="journal article" date="2019" name="Int. J. Syst. Evol. Microbiol.">
        <title>The Global Catalogue of Microorganisms (GCM) 10K type strain sequencing project: providing services to taxonomists for standard genome sequencing and annotation.</title>
        <authorList>
            <consortium name="The Broad Institute Genomics Platform"/>
            <consortium name="The Broad Institute Genome Sequencing Center for Infectious Disease"/>
            <person name="Wu L."/>
            <person name="Ma J."/>
        </authorList>
    </citation>
    <scope>NUCLEOTIDE SEQUENCE [LARGE SCALE GENOMIC DNA]</scope>
    <source>
        <strain evidence="8">CGMCC 4.7237</strain>
    </source>
</reference>
<evidence type="ECO:0000313" key="7">
    <source>
        <dbReference type="EMBL" id="MFC4031258.1"/>
    </source>
</evidence>
<dbReference type="Pfam" id="PF08031">
    <property type="entry name" value="BBE"/>
    <property type="match status" value="1"/>
</dbReference>
<evidence type="ECO:0000256" key="3">
    <source>
        <dbReference type="ARBA" id="ARBA00022630"/>
    </source>
</evidence>
<dbReference type="PANTHER" id="PTHR42973">
    <property type="entry name" value="BINDING OXIDOREDUCTASE, PUTATIVE (AFU_ORTHOLOGUE AFUA_1G17690)-RELATED"/>
    <property type="match status" value="1"/>
</dbReference>
<keyword evidence="3" id="KW-0285">Flavoprotein</keyword>
<feature type="domain" description="FAD-binding PCMH-type" evidence="6">
    <location>
        <begin position="51"/>
        <end position="221"/>
    </location>
</feature>
<comment type="caution">
    <text evidence="7">The sequence shown here is derived from an EMBL/GenBank/DDBJ whole genome shotgun (WGS) entry which is preliminary data.</text>
</comment>
<keyword evidence="4" id="KW-0274">FAD</keyword>
<evidence type="ECO:0000313" key="8">
    <source>
        <dbReference type="Proteomes" id="UP001595765"/>
    </source>
</evidence>
<dbReference type="Proteomes" id="UP001595765">
    <property type="component" value="Unassembled WGS sequence"/>
</dbReference>
<dbReference type="PROSITE" id="PS00862">
    <property type="entry name" value="OX2_COVAL_FAD"/>
    <property type="match status" value="1"/>
</dbReference>
<dbReference type="InterPro" id="IPR016169">
    <property type="entry name" value="FAD-bd_PCMH_sub2"/>
</dbReference>
<dbReference type="InterPro" id="IPR012951">
    <property type="entry name" value="BBE"/>
</dbReference>
<dbReference type="Gene3D" id="3.30.465.10">
    <property type="match status" value="1"/>
</dbReference>
<comment type="similarity">
    <text evidence="2">Belongs to the oxygen-dependent FAD-linked oxidoreductase family.</text>
</comment>
<dbReference type="EMBL" id="JBHSBB010000007">
    <property type="protein sequence ID" value="MFC4031258.1"/>
    <property type="molecule type" value="Genomic_DNA"/>
</dbReference>
<organism evidence="7 8">
    <name type="scientific">Streptomyces polygonati</name>
    <dbReference type="NCBI Taxonomy" id="1617087"/>
    <lineage>
        <taxon>Bacteria</taxon>
        <taxon>Bacillati</taxon>
        <taxon>Actinomycetota</taxon>
        <taxon>Actinomycetes</taxon>
        <taxon>Kitasatosporales</taxon>
        <taxon>Streptomycetaceae</taxon>
        <taxon>Streptomyces</taxon>
    </lineage>
</organism>
<evidence type="ECO:0000259" key="6">
    <source>
        <dbReference type="PROSITE" id="PS51387"/>
    </source>
</evidence>
<gene>
    <name evidence="7" type="ORF">ACFO3J_07190</name>
</gene>
<evidence type="ECO:0000256" key="1">
    <source>
        <dbReference type="ARBA" id="ARBA00001974"/>
    </source>
</evidence>
<dbReference type="SUPFAM" id="SSF56176">
    <property type="entry name" value="FAD-binding/transporter-associated domain-like"/>
    <property type="match status" value="1"/>
</dbReference>
<dbReference type="InterPro" id="IPR016167">
    <property type="entry name" value="FAD-bd_PCMH_sub1"/>
</dbReference>
<proteinExistence type="inferred from homology"/>